<organism evidence="1">
    <name type="scientific">marine metagenome</name>
    <dbReference type="NCBI Taxonomy" id="408172"/>
    <lineage>
        <taxon>unclassified sequences</taxon>
        <taxon>metagenomes</taxon>
        <taxon>ecological metagenomes</taxon>
    </lineage>
</organism>
<gene>
    <name evidence="1" type="ORF">METZ01_LOCUS480980</name>
</gene>
<dbReference type="Gene3D" id="1.25.40.10">
    <property type="entry name" value="Tetratricopeptide repeat domain"/>
    <property type="match status" value="1"/>
</dbReference>
<dbReference type="AlphaFoldDB" id="A0A383C6U4"/>
<dbReference type="SUPFAM" id="SSF48452">
    <property type="entry name" value="TPR-like"/>
    <property type="match status" value="1"/>
</dbReference>
<dbReference type="InterPro" id="IPR011990">
    <property type="entry name" value="TPR-like_helical_dom_sf"/>
</dbReference>
<name>A0A383C6U4_9ZZZZ</name>
<feature type="non-terminal residue" evidence="1">
    <location>
        <position position="1"/>
    </location>
</feature>
<protein>
    <recommendedName>
        <fullName evidence="2">MalT-like TPR region domain-containing protein</fullName>
    </recommendedName>
</protein>
<proteinExistence type="predicted"/>
<sequence>SNRMNGDRFLEGLSIAKELVAYADNTDDKTGYTIAHRWYGSYLMWSPDYETALLHLKKAVSAYEELKFNRWIDDYGLDPKARSLNYIGEIQAYLGSLDQGIETLRQSMAYTESLESPYELNFLHQCCNITHFYLNNLDEVKKHSESSLEISLEKNLPWTEGAALIFAGWSDHRKNKPGSFEQIVRGLDQINSYGSTSFDSAGHWWLAYLDAAIHAHQYDVAMEKLQYILETIKSLGCEQVLP</sequence>
<evidence type="ECO:0000313" key="1">
    <source>
        <dbReference type="EMBL" id="SVE28126.1"/>
    </source>
</evidence>
<accession>A0A383C6U4</accession>
<evidence type="ECO:0008006" key="2">
    <source>
        <dbReference type="Google" id="ProtNLM"/>
    </source>
</evidence>
<reference evidence="1" key="1">
    <citation type="submission" date="2018-05" db="EMBL/GenBank/DDBJ databases">
        <authorList>
            <person name="Lanie J.A."/>
            <person name="Ng W.-L."/>
            <person name="Kazmierczak K.M."/>
            <person name="Andrzejewski T.M."/>
            <person name="Davidsen T.M."/>
            <person name="Wayne K.J."/>
            <person name="Tettelin H."/>
            <person name="Glass J.I."/>
            <person name="Rusch D."/>
            <person name="Podicherti R."/>
            <person name="Tsui H.-C.T."/>
            <person name="Winkler M.E."/>
        </authorList>
    </citation>
    <scope>NUCLEOTIDE SEQUENCE</scope>
</reference>
<dbReference type="EMBL" id="UINC01206476">
    <property type="protein sequence ID" value="SVE28126.1"/>
    <property type="molecule type" value="Genomic_DNA"/>
</dbReference>
<feature type="non-terminal residue" evidence="1">
    <location>
        <position position="242"/>
    </location>
</feature>